<dbReference type="Proteomes" id="UP000611945">
    <property type="component" value="Unassembled WGS sequence"/>
</dbReference>
<keyword evidence="2" id="KW-1185">Reference proteome</keyword>
<sequence>MSKNYVEIEPGVGAGPVKIGMHRDSIQEAYRYVYSSFFKTDQSKFRSDHCGLAGFIAHYDSEGITKHIEIFNGENQQIEYEIYGVQAKLLTVRKLSEILEFKNIRFEISVYGVEARSIGLSTFNHDLQSKDDIIESFGIYSPLRDL</sequence>
<gene>
    <name evidence="1" type="ORF">H9642_15100</name>
</gene>
<protein>
    <submittedName>
        <fullName evidence="1">Uncharacterized protein</fullName>
    </submittedName>
</protein>
<dbReference type="EMBL" id="JACSQG010000009">
    <property type="protein sequence ID" value="MBD7978511.1"/>
    <property type="molecule type" value="Genomic_DNA"/>
</dbReference>
<name>A0ABR8TRV2_9PSED</name>
<dbReference type="RefSeq" id="WP_251837294.1">
    <property type="nucleotide sequence ID" value="NZ_JACSQG010000009.1"/>
</dbReference>
<reference evidence="1 2" key="1">
    <citation type="submission" date="2020-08" db="EMBL/GenBank/DDBJ databases">
        <title>A Genomic Blueprint of the Chicken Gut Microbiome.</title>
        <authorList>
            <person name="Gilroy R."/>
            <person name="Ravi A."/>
            <person name="Getino M."/>
            <person name="Pursley I."/>
            <person name="Horton D.L."/>
            <person name="Alikhan N.-F."/>
            <person name="Baker D."/>
            <person name="Gharbi K."/>
            <person name="Hall N."/>
            <person name="Watson M."/>
            <person name="Adriaenssens E.M."/>
            <person name="Foster-Nyarko E."/>
            <person name="Jarju S."/>
            <person name="Secka A."/>
            <person name="Antonio M."/>
            <person name="Oren A."/>
            <person name="Chaudhuri R."/>
            <person name="La Ragione R.M."/>
            <person name="Hildebrand F."/>
            <person name="Pallen M.J."/>
        </authorList>
    </citation>
    <scope>NUCLEOTIDE SEQUENCE [LARGE SCALE GENOMIC DNA]</scope>
    <source>
        <strain evidence="1 2">Sa2CUA2</strain>
    </source>
</reference>
<evidence type="ECO:0000313" key="2">
    <source>
        <dbReference type="Proteomes" id="UP000611945"/>
    </source>
</evidence>
<proteinExistence type="predicted"/>
<evidence type="ECO:0000313" key="1">
    <source>
        <dbReference type="EMBL" id="MBD7978511.1"/>
    </source>
</evidence>
<accession>A0ABR8TRV2</accession>
<organism evidence="1 2">
    <name type="scientific">Serpens gallinarum</name>
    <dbReference type="NCBI Taxonomy" id="2763075"/>
    <lineage>
        <taxon>Bacteria</taxon>
        <taxon>Pseudomonadati</taxon>
        <taxon>Pseudomonadota</taxon>
        <taxon>Gammaproteobacteria</taxon>
        <taxon>Pseudomonadales</taxon>
        <taxon>Pseudomonadaceae</taxon>
        <taxon>Pseudomonas</taxon>
    </lineage>
</organism>
<comment type="caution">
    <text evidence="1">The sequence shown here is derived from an EMBL/GenBank/DDBJ whole genome shotgun (WGS) entry which is preliminary data.</text>
</comment>